<dbReference type="RefSeq" id="WP_069725163.1">
    <property type="nucleotide sequence ID" value="NZ_MDCO01000001.1"/>
</dbReference>
<protein>
    <recommendedName>
        <fullName evidence="1">DUF2262 domain-containing protein</fullName>
    </recommendedName>
</protein>
<reference evidence="2 3" key="1">
    <citation type="submission" date="2016-08" db="EMBL/GenBank/DDBJ databases">
        <title>Characterization and recognition of Brachyspira hampsonii sp. nov., a novel intestinal spirochete that is pathogenic to pigs.</title>
        <authorList>
            <person name="Mirajkar N."/>
            <person name="La T."/>
            <person name="Phillips N."/>
            <person name="Hampson D."/>
            <person name="Gebhart C."/>
        </authorList>
    </citation>
    <scope>NUCLEOTIDE SEQUENCE [LARGE SCALE GENOMIC DNA]</scope>
    <source>
        <strain evidence="2 3">P280/1</strain>
    </source>
</reference>
<sequence length="166" mass="19837">MKNKIIKDFYENDYFSYESDCDLWNDEKISLLIDFGEEANKSEMLIKYIDKINEILKWIDEHKKNVTDFLIDKQCLELAEEWVITNEQIDENTYKNQSGELITIPIKEEDFFNAIYIDTILIDFDEDETRPDTTLHILFEPDYFKHHSLIIYIDGERNIEYGDIAG</sequence>
<dbReference type="AlphaFoldDB" id="A0A1E5NHP8"/>
<organism evidence="2 3">
    <name type="scientific">Brachyspira hampsonii</name>
    <dbReference type="NCBI Taxonomy" id="1287055"/>
    <lineage>
        <taxon>Bacteria</taxon>
        <taxon>Pseudomonadati</taxon>
        <taxon>Spirochaetota</taxon>
        <taxon>Spirochaetia</taxon>
        <taxon>Brachyspirales</taxon>
        <taxon>Brachyspiraceae</taxon>
        <taxon>Brachyspira</taxon>
    </lineage>
</organism>
<feature type="domain" description="DUF2262" evidence="1">
    <location>
        <begin position="10"/>
        <end position="160"/>
    </location>
</feature>
<evidence type="ECO:0000313" key="3">
    <source>
        <dbReference type="Proteomes" id="UP000095247"/>
    </source>
</evidence>
<comment type="caution">
    <text evidence="2">The sequence shown here is derived from an EMBL/GenBank/DDBJ whole genome shotgun (WGS) entry which is preliminary data.</text>
</comment>
<accession>A0A1E5NHP8</accession>
<evidence type="ECO:0000259" key="1">
    <source>
        <dbReference type="Pfam" id="PF10020"/>
    </source>
</evidence>
<proteinExistence type="predicted"/>
<dbReference type="Pfam" id="PF10020">
    <property type="entry name" value="DUF2262"/>
    <property type="match status" value="1"/>
</dbReference>
<gene>
    <name evidence="2" type="ORF">BFL38_09425</name>
</gene>
<dbReference type="InterPro" id="IPR019260">
    <property type="entry name" value="DUF2262"/>
</dbReference>
<dbReference type="EMBL" id="MDCO01000001">
    <property type="protein sequence ID" value="OEJ15682.1"/>
    <property type="molecule type" value="Genomic_DNA"/>
</dbReference>
<dbReference type="Proteomes" id="UP000095247">
    <property type="component" value="Unassembled WGS sequence"/>
</dbReference>
<evidence type="ECO:0000313" key="2">
    <source>
        <dbReference type="EMBL" id="OEJ15682.1"/>
    </source>
</evidence>
<name>A0A1E5NHP8_9SPIR</name>